<dbReference type="Pfam" id="PF07730">
    <property type="entry name" value="HisKA_3"/>
    <property type="match status" value="1"/>
</dbReference>
<accession>A0ABS5AMF3</accession>
<dbReference type="EMBL" id="JAGIOO010000001">
    <property type="protein sequence ID" value="MBP2477452.1"/>
    <property type="molecule type" value="Genomic_DNA"/>
</dbReference>
<keyword evidence="9" id="KW-1133">Transmembrane helix</keyword>
<keyword evidence="9" id="KW-0472">Membrane</keyword>
<dbReference type="Gene3D" id="1.20.5.1930">
    <property type="match status" value="1"/>
</dbReference>
<evidence type="ECO:0000256" key="5">
    <source>
        <dbReference type="ARBA" id="ARBA00022741"/>
    </source>
</evidence>
<protein>
    <recommendedName>
        <fullName evidence="2">histidine kinase</fullName>
        <ecNumber evidence="2">2.7.13.3</ecNumber>
    </recommendedName>
</protein>
<evidence type="ECO:0000259" key="10">
    <source>
        <dbReference type="Pfam" id="PF02518"/>
    </source>
</evidence>
<evidence type="ECO:0000259" key="12">
    <source>
        <dbReference type="Pfam" id="PF13796"/>
    </source>
</evidence>
<evidence type="ECO:0000256" key="9">
    <source>
        <dbReference type="SAM" id="Phobius"/>
    </source>
</evidence>
<reference evidence="13 14" key="1">
    <citation type="submission" date="2021-03" db="EMBL/GenBank/DDBJ databases">
        <title>Sequencing the genomes of 1000 actinobacteria strains.</title>
        <authorList>
            <person name="Klenk H.-P."/>
        </authorList>
    </citation>
    <scope>NUCLEOTIDE SEQUENCE [LARGE SCALE GENOMIC DNA]</scope>
    <source>
        <strain evidence="13 14">DSM 44580</strain>
    </source>
</reference>
<dbReference type="PANTHER" id="PTHR24421">
    <property type="entry name" value="NITRATE/NITRITE SENSOR PROTEIN NARX-RELATED"/>
    <property type="match status" value="1"/>
</dbReference>
<keyword evidence="3" id="KW-0597">Phosphoprotein</keyword>
<keyword evidence="9" id="KW-0812">Transmembrane</keyword>
<comment type="caution">
    <text evidence="13">The sequence shown here is derived from an EMBL/GenBank/DDBJ whole genome shotgun (WGS) entry which is preliminary data.</text>
</comment>
<dbReference type="SUPFAM" id="SSF55874">
    <property type="entry name" value="ATPase domain of HSP90 chaperone/DNA topoisomerase II/histidine kinase"/>
    <property type="match status" value="1"/>
</dbReference>
<dbReference type="InterPro" id="IPR036890">
    <property type="entry name" value="HATPase_C_sf"/>
</dbReference>
<evidence type="ECO:0000256" key="3">
    <source>
        <dbReference type="ARBA" id="ARBA00022553"/>
    </source>
</evidence>
<proteinExistence type="predicted"/>
<dbReference type="Proteomes" id="UP001519363">
    <property type="component" value="Unassembled WGS sequence"/>
</dbReference>
<organism evidence="13 14">
    <name type="scientific">Crossiella equi</name>
    <dbReference type="NCBI Taxonomy" id="130796"/>
    <lineage>
        <taxon>Bacteria</taxon>
        <taxon>Bacillati</taxon>
        <taxon>Actinomycetota</taxon>
        <taxon>Actinomycetes</taxon>
        <taxon>Pseudonocardiales</taxon>
        <taxon>Pseudonocardiaceae</taxon>
        <taxon>Crossiella</taxon>
    </lineage>
</organism>
<comment type="catalytic activity">
    <reaction evidence="1">
        <text>ATP + protein L-histidine = ADP + protein N-phospho-L-histidine.</text>
        <dbReference type="EC" id="2.7.13.3"/>
    </reaction>
</comment>
<feature type="transmembrane region" description="Helical" evidence="9">
    <location>
        <begin position="35"/>
        <end position="61"/>
    </location>
</feature>
<keyword evidence="4" id="KW-0808">Transferase</keyword>
<feature type="transmembrane region" description="Helical" evidence="9">
    <location>
        <begin position="148"/>
        <end position="174"/>
    </location>
</feature>
<keyword evidence="7" id="KW-0067">ATP-binding</keyword>
<feature type="domain" description="Putative sensor" evidence="12">
    <location>
        <begin position="63"/>
        <end position="241"/>
    </location>
</feature>
<dbReference type="RefSeq" id="WP_245372919.1">
    <property type="nucleotide sequence ID" value="NZ_JAGIOO010000001.1"/>
</dbReference>
<dbReference type="GO" id="GO:0016301">
    <property type="term" value="F:kinase activity"/>
    <property type="evidence" value="ECO:0007669"/>
    <property type="project" value="UniProtKB-KW"/>
</dbReference>
<dbReference type="InterPro" id="IPR025828">
    <property type="entry name" value="Put_sensor_dom"/>
</dbReference>
<feature type="domain" description="Signal transduction histidine kinase subgroup 3 dimerisation and phosphoacceptor" evidence="11">
    <location>
        <begin position="270"/>
        <end position="337"/>
    </location>
</feature>
<keyword evidence="8" id="KW-0902">Two-component regulatory system</keyword>
<dbReference type="Gene3D" id="3.30.565.10">
    <property type="entry name" value="Histidine kinase-like ATPase, C-terminal domain"/>
    <property type="match status" value="1"/>
</dbReference>
<feature type="transmembrane region" description="Helical" evidence="9">
    <location>
        <begin position="67"/>
        <end position="88"/>
    </location>
</feature>
<evidence type="ECO:0000256" key="2">
    <source>
        <dbReference type="ARBA" id="ARBA00012438"/>
    </source>
</evidence>
<gene>
    <name evidence="13" type="ORF">JOF53_006324</name>
</gene>
<feature type="transmembrane region" description="Helical" evidence="9">
    <location>
        <begin position="204"/>
        <end position="226"/>
    </location>
</feature>
<evidence type="ECO:0000313" key="13">
    <source>
        <dbReference type="EMBL" id="MBP2477452.1"/>
    </source>
</evidence>
<keyword evidence="5" id="KW-0547">Nucleotide-binding</keyword>
<evidence type="ECO:0000256" key="6">
    <source>
        <dbReference type="ARBA" id="ARBA00022777"/>
    </source>
</evidence>
<dbReference type="InterPro" id="IPR011712">
    <property type="entry name" value="Sig_transdc_His_kin_sub3_dim/P"/>
</dbReference>
<dbReference type="EC" id="2.7.13.3" evidence="2"/>
<feature type="domain" description="Histidine kinase/HSP90-like ATPase" evidence="10">
    <location>
        <begin position="378"/>
        <end position="458"/>
    </location>
</feature>
<evidence type="ECO:0000256" key="4">
    <source>
        <dbReference type="ARBA" id="ARBA00022679"/>
    </source>
</evidence>
<dbReference type="PANTHER" id="PTHR24421:SF10">
    <property type="entry name" value="NITRATE_NITRITE SENSOR PROTEIN NARQ"/>
    <property type="match status" value="1"/>
</dbReference>
<dbReference type="CDD" id="cd16917">
    <property type="entry name" value="HATPase_UhpB-NarQ-NarX-like"/>
    <property type="match status" value="1"/>
</dbReference>
<evidence type="ECO:0000256" key="8">
    <source>
        <dbReference type="ARBA" id="ARBA00023012"/>
    </source>
</evidence>
<keyword evidence="6 13" id="KW-0418">Kinase</keyword>
<dbReference type="Pfam" id="PF13796">
    <property type="entry name" value="Sensor"/>
    <property type="match status" value="1"/>
</dbReference>
<dbReference type="InterPro" id="IPR003594">
    <property type="entry name" value="HATPase_dom"/>
</dbReference>
<name>A0ABS5AMF3_9PSEU</name>
<dbReference type="InterPro" id="IPR050482">
    <property type="entry name" value="Sensor_HK_TwoCompSys"/>
</dbReference>
<evidence type="ECO:0000259" key="11">
    <source>
        <dbReference type="Pfam" id="PF07730"/>
    </source>
</evidence>
<evidence type="ECO:0000256" key="7">
    <source>
        <dbReference type="ARBA" id="ARBA00022840"/>
    </source>
</evidence>
<evidence type="ECO:0000256" key="1">
    <source>
        <dbReference type="ARBA" id="ARBA00000085"/>
    </source>
</evidence>
<dbReference type="Pfam" id="PF02518">
    <property type="entry name" value="HATPase_c"/>
    <property type="match status" value="1"/>
</dbReference>
<keyword evidence="14" id="KW-1185">Reference proteome</keyword>
<sequence length="460" mass="49353">MATVRRGVSISWSGLGNRLAWDIVSARTWRNTLGLLLAPFWLVVPVGLILLAFTGALWPLVLLLVGAPLPLVFAFLPTVLLSPLVVLLGSRLLTWANRVEAGQFRVLHDAEVTPALRLPDRKGVLGKSLGLIVNPTLWRTIGYYLARAALAVPSGLLTFFAWFGPVYLIGVAVLESLHPPELRDAVSRYQATATGLAPFRGGDWLFWVVVFLVVGMVLLFLAPVLVRGMSIVHVALTRTVLEPKSAADLAARVREVEERRSVAMRAAEAERRRIERDLHDGAQQQLVALAMKLGRARARHGNDPDGAMTLVAEAHQEAKDAIEMLRSLTRGLHPPVLEDRGLDAALSALAAHCPVPVRISYDVSPRPTQTIEAIGYFVVAEALTNIAKHARASRAGVEVRREEDRLVIRVTDDGVGGAAATPGSGLAGLADRAGGVDGRLSISSPAGGPTAVTVELPCES</sequence>
<evidence type="ECO:0000313" key="14">
    <source>
        <dbReference type="Proteomes" id="UP001519363"/>
    </source>
</evidence>